<evidence type="ECO:0000256" key="1">
    <source>
        <dbReference type="ARBA" id="ARBA00004127"/>
    </source>
</evidence>
<keyword evidence="4 5" id="KW-0472">Membrane</keyword>
<evidence type="ECO:0000256" key="5">
    <source>
        <dbReference type="SAM" id="Phobius"/>
    </source>
</evidence>
<keyword evidence="8" id="KW-1185">Reference proteome</keyword>
<evidence type="ECO:0000256" key="3">
    <source>
        <dbReference type="ARBA" id="ARBA00022989"/>
    </source>
</evidence>
<evidence type="ECO:0000256" key="4">
    <source>
        <dbReference type="ARBA" id="ARBA00023136"/>
    </source>
</evidence>
<dbReference type="InterPro" id="IPR010652">
    <property type="entry name" value="DUF1232"/>
</dbReference>
<sequence length="142" mass="15697">MNTVWPDWWMIAVGILVAFAVIWLILAVTFWLMRPEAKMQDLVRLLPDVLRLLKRLAADTDLPWRIRIALVALIAFVVSPIDLIPDAIPVIGFADDVIIVGLVLRWISRTAGPGVLAKHWPGTPDGLATLCKLCGLTDPALD</sequence>
<evidence type="ECO:0000259" key="6">
    <source>
        <dbReference type="Pfam" id="PF06803"/>
    </source>
</evidence>
<feature type="transmembrane region" description="Helical" evidence="5">
    <location>
        <begin position="12"/>
        <end position="32"/>
    </location>
</feature>
<dbReference type="EMBL" id="BAABGF010000031">
    <property type="protein sequence ID" value="GAA4542942.1"/>
    <property type="molecule type" value="Genomic_DNA"/>
</dbReference>
<proteinExistence type="predicted"/>
<evidence type="ECO:0000313" key="8">
    <source>
        <dbReference type="Proteomes" id="UP001501417"/>
    </source>
</evidence>
<feature type="domain" description="DUF1232" evidence="6">
    <location>
        <begin position="67"/>
        <end position="101"/>
    </location>
</feature>
<evidence type="ECO:0000313" key="7">
    <source>
        <dbReference type="EMBL" id="GAA4542942.1"/>
    </source>
</evidence>
<comment type="caution">
    <text evidence="7">The sequence shown here is derived from an EMBL/GenBank/DDBJ whole genome shotgun (WGS) entry which is preliminary data.</text>
</comment>
<dbReference type="Proteomes" id="UP001501417">
    <property type="component" value="Unassembled WGS sequence"/>
</dbReference>
<organism evidence="7 8">
    <name type="scientific">Mycobacterium paraffinicum</name>
    <dbReference type="NCBI Taxonomy" id="53378"/>
    <lineage>
        <taxon>Bacteria</taxon>
        <taxon>Bacillati</taxon>
        <taxon>Actinomycetota</taxon>
        <taxon>Actinomycetes</taxon>
        <taxon>Mycobacteriales</taxon>
        <taxon>Mycobacteriaceae</taxon>
        <taxon>Mycobacterium</taxon>
    </lineage>
</organism>
<keyword evidence="2 5" id="KW-0812">Transmembrane</keyword>
<comment type="subcellular location">
    <subcellularLocation>
        <location evidence="1">Endomembrane system</location>
        <topology evidence="1">Multi-pass membrane protein</topology>
    </subcellularLocation>
</comment>
<keyword evidence="3 5" id="KW-1133">Transmembrane helix</keyword>
<protein>
    <submittedName>
        <fullName evidence="7">YkvA family protein</fullName>
    </submittedName>
</protein>
<accession>A0ABP8RMI6</accession>
<name>A0ABP8RMI6_9MYCO</name>
<dbReference type="Pfam" id="PF06803">
    <property type="entry name" value="DUF1232"/>
    <property type="match status" value="1"/>
</dbReference>
<gene>
    <name evidence="7" type="ORF">GCM10023161_27560</name>
</gene>
<reference evidence="8" key="1">
    <citation type="journal article" date="2019" name="Int. J. Syst. Evol. Microbiol.">
        <title>The Global Catalogue of Microorganisms (GCM) 10K type strain sequencing project: providing services to taxonomists for standard genome sequencing and annotation.</title>
        <authorList>
            <consortium name="The Broad Institute Genomics Platform"/>
            <consortium name="The Broad Institute Genome Sequencing Center for Infectious Disease"/>
            <person name="Wu L."/>
            <person name="Ma J."/>
        </authorList>
    </citation>
    <scope>NUCLEOTIDE SEQUENCE [LARGE SCALE GENOMIC DNA]</scope>
    <source>
        <strain evidence="8">JCM 17782</strain>
    </source>
</reference>
<evidence type="ECO:0000256" key="2">
    <source>
        <dbReference type="ARBA" id="ARBA00022692"/>
    </source>
</evidence>